<feature type="region of interest" description="Disordered" evidence="1">
    <location>
        <begin position="101"/>
        <end position="121"/>
    </location>
</feature>
<feature type="transmembrane region" description="Helical" evidence="2">
    <location>
        <begin position="6"/>
        <end position="32"/>
    </location>
</feature>
<keyword evidence="2" id="KW-0472">Membrane</keyword>
<dbReference type="EMBL" id="KN835526">
    <property type="protein sequence ID" value="KIK36468.1"/>
    <property type="molecule type" value="Genomic_DNA"/>
</dbReference>
<dbReference type="InParanoid" id="A0A0D0AX88"/>
<gene>
    <name evidence="3" type="ORF">CY34DRAFT_511454</name>
</gene>
<proteinExistence type="predicted"/>
<name>A0A0D0AX88_9AGAM</name>
<evidence type="ECO:0000313" key="4">
    <source>
        <dbReference type="Proteomes" id="UP000054485"/>
    </source>
</evidence>
<evidence type="ECO:0000313" key="3">
    <source>
        <dbReference type="EMBL" id="KIK36468.1"/>
    </source>
</evidence>
<reference evidence="4" key="2">
    <citation type="submission" date="2015-01" db="EMBL/GenBank/DDBJ databases">
        <title>Evolutionary Origins and Diversification of the Mycorrhizal Mutualists.</title>
        <authorList>
            <consortium name="DOE Joint Genome Institute"/>
            <consortium name="Mycorrhizal Genomics Consortium"/>
            <person name="Kohler A."/>
            <person name="Kuo A."/>
            <person name="Nagy L.G."/>
            <person name="Floudas D."/>
            <person name="Copeland A."/>
            <person name="Barry K.W."/>
            <person name="Cichocki N."/>
            <person name="Veneault-Fourrey C."/>
            <person name="LaButti K."/>
            <person name="Lindquist E.A."/>
            <person name="Lipzen A."/>
            <person name="Lundell T."/>
            <person name="Morin E."/>
            <person name="Murat C."/>
            <person name="Riley R."/>
            <person name="Ohm R."/>
            <person name="Sun H."/>
            <person name="Tunlid A."/>
            <person name="Henrissat B."/>
            <person name="Grigoriev I.V."/>
            <person name="Hibbett D.S."/>
            <person name="Martin F."/>
        </authorList>
    </citation>
    <scope>NUCLEOTIDE SEQUENCE [LARGE SCALE GENOMIC DNA]</scope>
    <source>
        <strain evidence="4">UH-Slu-Lm8-n1</strain>
    </source>
</reference>
<organism evidence="3 4">
    <name type="scientific">Suillus luteus UH-Slu-Lm8-n1</name>
    <dbReference type="NCBI Taxonomy" id="930992"/>
    <lineage>
        <taxon>Eukaryota</taxon>
        <taxon>Fungi</taxon>
        <taxon>Dikarya</taxon>
        <taxon>Basidiomycota</taxon>
        <taxon>Agaricomycotina</taxon>
        <taxon>Agaricomycetes</taxon>
        <taxon>Agaricomycetidae</taxon>
        <taxon>Boletales</taxon>
        <taxon>Suillineae</taxon>
        <taxon>Suillaceae</taxon>
        <taxon>Suillus</taxon>
    </lineage>
</organism>
<keyword evidence="2" id="KW-0812">Transmembrane</keyword>
<protein>
    <submittedName>
        <fullName evidence="3">Uncharacterized protein</fullName>
    </submittedName>
</protein>
<sequence length="139" mass="16459">MNVFVFFIQGLVGLIIVTAVCNITFFLCRVLWITWIMDLPAFIPYTHPTHHLFVHYLPLHSQIYYRGFLKILYGGVRLSRLHNEIWIPNRKKCHYYLNSREGNRDKKERNRRGLKRRDKTGDCSTTAVLSAEPLLVLQR</sequence>
<dbReference type="AlphaFoldDB" id="A0A0D0AX88"/>
<evidence type="ECO:0000256" key="1">
    <source>
        <dbReference type="SAM" id="MobiDB-lite"/>
    </source>
</evidence>
<keyword evidence="4" id="KW-1185">Reference proteome</keyword>
<feature type="compositionally biased region" description="Basic residues" evidence="1">
    <location>
        <begin position="109"/>
        <end position="118"/>
    </location>
</feature>
<reference evidence="3 4" key="1">
    <citation type="submission" date="2014-04" db="EMBL/GenBank/DDBJ databases">
        <authorList>
            <consortium name="DOE Joint Genome Institute"/>
            <person name="Kuo A."/>
            <person name="Ruytinx J."/>
            <person name="Rineau F."/>
            <person name="Colpaert J."/>
            <person name="Kohler A."/>
            <person name="Nagy L.G."/>
            <person name="Floudas D."/>
            <person name="Copeland A."/>
            <person name="Barry K.W."/>
            <person name="Cichocki N."/>
            <person name="Veneault-Fourrey C."/>
            <person name="LaButti K."/>
            <person name="Lindquist E.A."/>
            <person name="Lipzen A."/>
            <person name="Lundell T."/>
            <person name="Morin E."/>
            <person name="Murat C."/>
            <person name="Sun H."/>
            <person name="Tunlid A."/>
            <person name="Henrissat B."/>
            <person name="Grigoriev I.V."/>
            <person name="Hibbett D.S."/>
            <person name="Martin F."/>
            <person name="Nordberg H.P."/>
            <person name="Cantor M.N."/>
            <person name="Hua S.X."/>
        </authorList>
    </citation>
    <scope>NUCLEOTIDE SEQUENCE [LARGE SCALE GENOMIC DNA]</scope>
    <source>
        <strain evidence="3 4">UH-Slu-Lm8-n1</strain>
    </source>
</reference>
<accession>A0A0D0AX88</accession>
<dbReference type="Proteomes" id="UP000054485">
    <property type="component" value="Unassembled WGS sequence"/>
</dbReference>
<dbReference type="HOGENOM" id="CLU_1846427_0_0_1"/>
<evidence type="ECO:0000256" key="2">
    <source>
        <dbReference type="SAM" id="Phobius"/>
    </source>
</evidence>
<keyword evidence="2" id="KW-1133">Transmembrane helix</keyword>